<dbReference type="EMBL" id="JACSPV010000056">
    <property type="protein sequence ID" value="MBD8007366.1"/>
    <property type="molecule type" value="Genomic_DNA"/>
</dbReference>
<name>A0ABR8VRG8_9BACI</name>
<dbReference type="Proteomes" id="UP000648182">
    <property type="component" value="Unassembled WGS sequence"/>
</dbReference>
<protein>
    <submittedName>
        <fullName evidence="1">Hydrolase</fullName>
    </submittedName>
</protein>
<dbReference type="GO" id="GO:0016787">
    <property type="term" value="F:hydrolase activity"/>
    <property type="evidence" value="ECO:0007669"/>
    <property type="project" value="UniProtKB-KW"/>
</dbReference>
<accession>A0ABR8VRG8</accession>
<evidence type="ECO:0000313" key="1">
    <source>
        <dbReference type="EMBL" id="MBD8007366.1"/>
    </source>
</evidence>
<keyword evidence="2" id="KW-1185">Reference proteome</keyword>
<proteinExistence type="predicted"/>
<reference evidence="1 2" key="1">
    <citation type="submission" date="2020-08" db="EMBL/GenBank/DDBJ databases">
        <title>A Genomic Blueprint of the Chicken Gut Microbiome.</title>
        <authorList>
            <person name="Gilroy R."/>
            <person name="Ravi A."/>
            <person name="Getino M."/>
            <person name="Pursley I."/>
            <person name="Horton D.L."/>
            <person name="Alikhan N.-F."/>
            <person name="Baker D."/>
            <person name="Gharbi K."/>
            <person name="Hall N."/>
            <person name="Watson M."/>
            <person name="Adriaenssens E.M."/>
            <person name="Foster-Nyarko E."/>
            <person name="Jarju S."/>
            <person name="Secka A."/>
            <person name="Antonio M."/>
            <person name="Oren A."/>
            <person name="Chaudhuri R."/>
            <person name="La Ragione R.M."/>
            <person name="Hildebrand F."/>
            <person name="Pallen M.J."/>
        </authorList>
    </citation>
    <scope>NUCLEOTIDE SEQUENCE [LARGE SCALE GENOMIC DNA]</scope>
    <source>
        <strain evidence="1 2">Sa1BUA2</strain>
    </source>
</reference>
<sequence length="120" mass="13935">MPINLLKEQTVLDQPKKTYYISVGAGEILSVPNASPWEFKIEANDDEITRLREIFDSNQDNSIDDFLRAHVPFVEYSHDPTNDQHDQNLYRVYNMIYELGDQEAKQHIESMGILDGFKSE</sequence>
<keyword evidence="1" id="KW-0378">Hydrolase</keyword>
<gene>
    <name evidence="1" type="ORF">H9631_20175</name>
</gene>
<organism evidence="1 2">
    <name type="scientific">Bacillus norwichensis</name>
    <dbReference type="NCBI Taxonomy" id="2762217"/>
    <lineage>
        <taxon>Bacteria</taxon>
        <taxon>Bacillati</taxon>
        <taxon>Bacillota</taxon>
        <taxon>Bacilli</taxon>
        <taxon>Bacillales</taxon>
        <taxon>Bacillaceae</taxon>
        <taxon>Bacillus</taxon>
    </lineage>
</organism>
<evidence type="ECO:0000313" key="2">
    <source>
        <dbReference type="Proteomes" id="UP000648182"/>
    </source>
</evidence>
<comment type="caution">
    <text evidence="1">The sequence shown here is derived from an EMBL/GenBank/DDBJ whole genome shotgun (WGS) entry which is preliminary data.</text>
</comment>